<reference evidence="2 3" key="1">
    <citation type="submission" date="2017-06" db="EMBL/GenBank/DDBJ databases">
        <authorList>
            <person name="Kim H.J."/>
            <person name="Triplett B.A."/>
        </authorList>
    </citation>
    <scope>NUCLEOTIDE SEQUENCE [LARGE SCALE GENOMIC DNA]</scope>
    <source>
        <strain evidence="2 3">DSM 14713</strain>
    </source>
</reference>
<sequence length="448" mass="48393">MKLCCTIVLMALLVGCGTASRTVRLDTGPTGTLVFAPRASAEPVELDDDEFEHTVSALARDVKPSTRPQEDARRLFEVEARSGSFAYETRGHHITPLGTGDPLEEESTEEEEELTRAYLLWCERTGEHGDCLRLLTESRAIQGDGRFALAMALAKGAVLDEMLEAFKDMADPHAMVAAVLWTWTTYMVLLALPDVTVSKGIAAVMTVTLISYVGVDTFWGLVVGFKRLMHEADRATTFHALREAGERYGKLMGRNAARAFAMLALAAIGHTAPGLATKVQQLPGAIQVAAQAETQVGIRLAAVGEVKTVVVSAESVTIALAPGAVAMTAQTMSGATAKAPPSGFRSWGSYSGFKRAMGPAGTGKEWHHIVEQTPGNVKRFGAQALQNTENIVPMDKGIHTRISSFYSSIRRDITGSPLTVRKWLSAQSYEAQREFGLLAIENIRKGSW</sequence>
<gene>
    <name evidence="2" type="ORF">MEBOL_004245</name>
</gene>
<dbReference type="PROSITE" id="PS51257">
    <property type="entry name" value="PROKAR_LIPOPROTEIN"/>
    <property type="match status" value="1"/>
</dbReference>
<evidence type="ECO:0000313" key="3">
    <source>
        <dbReference type="Proteomes" id="UP000217289"/>
    </source>
</evidence>
<accession>A0A250IHS5</accession>
<organism evidence="2 3">
    <name type="scientific">Melittangium boletus DSM 14713</name>
    <dbReference type="NCBI Taxonomy" id="1294270"/>
    <lineage>
        <taxon>Bacteria</taxon>
        <taxon>Pseudomonadati</taxon>
        <taxon>Myxococcota</taxon>
        <taxon>Myxococcia</taxon>
        <taxon>Myxococcales</taxon>
        <taxon>Cystobacterineae</taxon>
        <taxon>Archangiaceae</taxon>
        <taxon>Melittangium</taxon>
    </lineage>
</organism>
<protein>
    <recommendedName>
        <fullName evidence="4">Lipoprotein</fullName>
    </recommendedName>
</protein>
<evidence type="ECO:0008006" key="4">
    <source>
        <dbReference type="Google" id="ProtNLM"/>
    </source>
</evidence>
<dbReference type="AlphaFoldDB" id="A0A250IHS5"/>
<dbReference type="Proteomes" id="UP000217289">
    <property type="component" value="Chromosome"/>
</dbReference>
<keyword evidence="1" id="KW-0732">Signal</keyword>
<proteinExistence type="predicted"/>
<evidence type="ECO:0000256" key="1">
    <source>
        <dbReference type="SAM" id="SignalP"/>
    </source>
</evidence>
<dbReference type="RefSeq" id="WP_095979198.1">
    <property type="nucleotide sequence ID" value="NZ_CP022163.1"/>
</dbReference>
<feature type="chain" id="PRO_5012151328" description="Lipoprotein" evidence="1">
    <location>
        <begin position="22"/>
        <end position="448"/>
    </location>
</feature>
<dbReference type="EMBL" id="CP022163">
    <property type="protein sequence ID" value="ATB30783.1"/>
    <property type="molecule type" value="Genomic_DNA"/>
</dbReference>
<keyword evidence="3" id="KW-1185">Reference proteome</keyword>
<dbReference type="KEGG" id="mbd:MEBOL_004245"/>
<name>A0A250IHS5_9BACT</name>
<feature type="signal peptide" evidence="1">
    <location>
        <begin position="1"/>
        <end position="21"/>
    </location>
</feature>
<dbReference type="OrthoDB" id="5487210at2"/>
<evidence type="ECO:0000313" key="2">
    <source>
        <dbReference type="EMBL" id="ATB30783.1"/>
    </source>
</evidence>